<dbReference type="NCBIfam" id="TIGR02252">
    <property type="entry name" value="DREG-2"/>
    <property type="match status" value="1"/>
</dbReference>
<dbReference type="Proteomes" id="UP000307440">
    <property type="component" value="Unassembled WGS sequence"/>
</dbReference>
<dbReference type="OrthoDB" id="444127at2759"/>
<evidence type="ECO:0000313" key="1">
    <source>
        <dbReference type="EMBL" id="TFK20771.1"/>
    </source>
</evidence>
<name>A0A5C3KKA6_COPMA</name>
<dbReference type="InterPro" id="IPR006439">
    <property type="entry name" value="HAD-SF_hydro_IA"/>
</dbReference>
<dbReference type="InterPro" id="IPR044924">
    <property type="entry name" value="HAD-SF_hydro_IA_REG-2-like_cap"/>
</dbReference>
<dbReference type="GO" id="GO:0016791">
    <property type="term" value="F:phosphatase activity"/>
    <property type="evidence" value="ECO:0007669"/>
    <property type="project" value="UniProtKB-ARBA"/>
</dbReference>
<dbReference type="GO" id="GO:0005634">
    <property type="term" value="C:nucleus"/>
    <property type="evidence" value="ECO:0007669"/>
    <property type="project" value="TreeGrafter"/>
</dbReference>
<dbReference type="InterPro" id="IPR011949">
    <property type="entry name" value="HAD-SF_hydro_IA_REG-2-like"/>
</dbReference>
<gene>
    <name evidence="1" type="ORF">FA15DRAFT_673172</name>
</gene>
<proteinExistence type="predicted"/>
<dbReference type="InterPro" id="IPR023214">
    <property type="entry name" value="HAD_sf"/>
</dbReference>
<accession>A0A5C3KKA6</accession>
<reference evidence="1 2" key="1">
    <citation type="journal article" date="2019" name="Nat. Ecol. Evol.">
        <title>Megaphylogeny resolves global patterns of mushroom evolution.</title>
        <authorList>
            <person name="Varga T."/>
            <person name="Krizsan K."/>
            <person name="Foldi C."/>
            <person name="Dima B."/>
            <person name="Sanchez-Garcia M."/>
            <person name="Sanchez-Ramirez S."/>
            <person name="Szollosi G.J."/>
            <person name="Szarkandi J.G."/>
            <person name="Papp V."/>
            <person name="Albert L."/>
            <person name="Andreopoulos W."/>
            <person name="Angelini C."/>
            <person name="Antonin V."/>
            <person name="Barry K.W."/>
            <person name="Bougher N.L."/>
            <person name="Buchanan P."/>
            <person name="Buyck B."/>
            <person name="Bense V."/>
            <person name="Catcheside P."/>
            <person name="Chovatia M."/>
            <person name="Cooper J."/>
            <person name="Damon W."/>
            <person name="Desjardin D."/>
            <person name="Finy P."/>
            <person name="Geml J."/>
            <person name="Haridas S."/>
            <person name="Hughes K."/>
            <person name="Justo A."/>
            <person name="Karasinski D."/>
            <person name="Kautmanova I."/>
            <person name="Kiss B."/>
            <person name="Kocsube S."/>
            <person name="Kotiranta H."/>
            <person name="LaButti K.M."/>
            <person name="Lechner B.E."/>
            <person name="Liimatainen K."/>
            <person name="Lipzen A."/>
            <person name="Lukacs Z."/>
            <person name="Mihaltcheva S."/>
            <person name="Morgado L.N."/>
            <person name="Niskanen T."/>
            <person name="Noordeloos M.E."/>
            <person name="Ohm R.A."/>
            <person name="Ortiz-Santana B."/>
            <person name="Ovrebo C."/>
            <person name="Racz N."/>
            <person name="Riley R."/>
            <person name="Savchenko A."/>
            <person name="Shiryaev A."/>
            <person name="Soop K."/>
            <person name="Spirin V."/>
            <person name="Szebenyi C."/>
            <person name="Tomsovsky M."/>
            <person name="Tulloss R.E."/>
            <person name="Uehling J."/>
            <person name="Grigoriev I.V."/>
            <person name="Vagvolgyi C."/>
            <person name="Papp T."/>
            <person name="Martin F.M."/>
            <person name="Miettinen O."/>
            <person name="Hibbett D.S."/>
            <person name="Nagy L.G."/>
        </authorList>
    </citation>
    <scope>NUCLEOTIDE SEQUENCE [LARGE SCALE GENOMIC DNA]</scope>
    <source>
        <strain evidence="1 2">CBS 121175</strain>
    </source>
</reference>
<dbReference type="InterPro" id="IPR051828">
    <property type="entry name" value="HAD-like_hydrolase_domain"/>
</dbReference>
<dbReference type="PANTHER" id="PTHR46191">
    <property type="match status" value="1"/>
</dbReference>
<dbReference type="AlphaFoldDB" id="A0A5C3KKA6"/>
<dbReference type="SFLD" id="SFLDG01129">
    <property type="entry name" value="C1.5:_HAD__Beta-PGM__Phosphata"/>
    <property type="match status" value="1"/>
</dbReference>
<keyword evidence="2" id="KW-1185">Reference proteome</keyword>
<organism evidence="1 2">
    <name type="scientific">Coprinopsis marcescibilis</name>
    <name type="common">Agaric fungus</name>
    <name type="synonym">Psathyrella marcescibilis</name>
    <dbReference type="NCBI Taxonomy" id="230819"/>
    <lineage>
        <taxon>Eukaryota</taxon>
        <taxon>Fungi</taxon>
        <taxon>Dikarya</taxon>
        <taxon>Basidiomycota</taxon>
        <taxon>Agaricomycotina</taxon>
        <taxon>Agaricomycetes</taxon>
        <taxon>Agaricomycetidae</taxon>
        <taxon>Agaricales</taxon>
        <taxon>Agaricineae</taxon>
        <taxon>Psathyrellaceae</taxon>
        <taxon>Coprinopsis</taxon>
    </lineage>
</organism>
<dbReference type="STRING" id="230819.A0A5C3KKA6"/>
<dbReference type="EMBL" id="ML210288">
    <property type="protein sequence ID" value="TFK20771.1"/>
    <property type="molecule type" value="Genomic_DNA"/>
</dbReference>
<dbReference type="Gene3D" id="3.40.50.1000">
    <property type="entry name" value="HAD superfamily/HAD-like"/>
    <property type="match status" value="1"/>
</dbReference>
<dbReference type="SUPFAM" id="SSF56784">
    <property type="entry name" value="HAD-like"/>
    <property type="match status" value="1"/>
</dbReference>
<protein>
    <submittedName>
        <fullName evidence="1">HAD-superfamily hydrolase</fullName>
    </submittedName>
</protein>
<dbReference type="Pfam" id="PF00702">
    <property type="entry name" value="Hydrolase"/>
    <property type="match status" value="1"/>
</dbReference>
<dbReference type="PANTHER" id="PTHR46191:SF2">
    <property type="entry name" value="HALOACID DEHALOGENASE-LIKE HYDROLASE DOMAIN-CONTAINING PROTEIN 3"/>
    <property type="match status" value="1"/>
</dbReference>
<dbReference type="SFLD" id="SFLDS00003">
    <property type="entry name" value="Haloacid_Dehalogenase"/>
    <property type="match status" value="1"/>
</dbReference>
<dbReference type="InterPro" id="IPR036412">
    <property type="entry name" value="HAD-like_sf"/>
</dbReference>
<dbReference type="PRINTS" id="PR00413">
    <property type="entry name" value="HADHALOGNASE"/>
</dbReference>
<dbReference type="NCBIfam" id="TIGR01549">
    <property type="entry name" value="HAD-SF-IA-v1"/>
    <property type="match status" value="1"/>
</dbReference>
<dbReference type="Gene3D" id="1.10.150.720">
    <property type="entry name" value="Haloacid dehalogenase-like hydrolase"/>
    <property type="match status" value="1"/>
</dbReference>
<evidence type="ECO:0000313" key="2">
    <source>
        <dbReference type="Proteomes" id="UP000307440"/>
    </source>
</evidence>
<sequence>MTTRIRLVTFDVLHTIITPRQPIHVQYAEVFRPYLGAIPPERIKASFKIALEQAQREFPAYEKGHIGWWTKVVNDTALGAGADAKLVSDKMTTIIPILLKRFSSREGYLAFPDAIPTIEKLHAAGVRTGIVSNGDSRFRKVLEDLGFPEYLGPIILSEEVKIEKPDPRVFEWALRGEGLRAEECLHVGDELEADFVGAKSAKWNAALLKRSEGGKGHTIQELGEVLNLIY</sequence>
<keyword evidence="1" id="KW-0378">Hydrolase</keyword>